<evidence type="ECO:0000259" key="2">
    <source>
        <dbReference type="Pfam" id="PF20434"/>
    </source>
</evidence>
<dbReference type="GO" id="GO:0016787">
    <property type="term" value="F:hydrolase activity"/>
    <property type="evidence" value="ECO:0007669"/>
    <property type="project" value="UniProtKB-KW"/>
</dbReference>
<evidence type="ECO:0000313" key="3">
    <source>
        <dbReference type="EMBL" id="SNR41947.1"/>
    </source>
</evidence>
<keyword evidence="4" id="KW-1185">Reference proteome</keyword>
<organism evidence="3 4">
    <name type="scientific">Actinoplanes regularis</name>
    <dbReference type="NCBI Taxonomy" id="52697"/>
    <lineage>
        <taxon>Bacteria</taxon>
        <taxon>Bacillati</taxon>
        <taxon>Actinomycetota</taxon>
        <taxon>Actinomycetes</taxon>
        <taxon>Micromonosporales</taxon>
        <taxon>Micromonosporaceae</taxon>
        <taxon>Actinoplanes</taxon>
    </lineage>
</organism>
<dbReference type="OrthoDB" id="9803828at2"/>
<dbReference type="InterPro" id="IPR050300">
    <property type="entry name" value="GDXG_lipolytic_enzyme"/>
</dbReference>
<dbReference type="Gene3D" id="3.40.50.1820">
    <property type="entry name" value="alpha/beta hydrolase"/>
    <property type="match status" value="1"/>
</dbReference>
<dbReference type="EMBL" id="FZNR01000002">
    <property type="protein sequence ID" value="SNR41947.1"/>
    <property type="molecule type" value="Genomic_DNA"/>
</dbReference>
<dbReference type="PANTHER" id="PTHR48081">
    <property type="entry name" value="AB HYDROLASE SUPERFAMILY PROTEIN C4A8.06C"/>
    <property type="match status" value="1"/>
</dbReference>
<dbReference type="SUPFAM" id="SSF53474">
    <property type="entry name" value="alpha/beta-Hydrolases"/>
    <property type="match status" value="1"/>
</dbReference>
<name>A0A238W693_9ACTN</name>
<dbReference type="Proteomes" id="UP000198415">
    <property type="component" value="Unassembled WGS sequence"/>
</dbReference>
<gene>
    <name evidence="3" type="ORF">SAMN06264365_102198</name>
</gene>
<accession>A0A238W693</accession>
<dbReference type="PANTHER" id="PTHR48081:SF13">
    <property type="entry name" value="ALPHA_BETA HYDROLASE"/>
    <property type="match status" value="1"/>
</dbReference>
<proteinExistence type="predicted"/>
<sequence length="266" mass="28187">MTADMPPATCNDPTTPPVTEGDRLCWRNVSIAELPDRRPLTLDLFRPAGPAHPCPLIIWIHGGERSPGDEEPSAAGRITERTLAAGFAVARVAYRLSGEARFPAQLHDVKTAVRWLREHAARLGLDPSRFGVWGEHTGGRLAALTALTGDDPDPALSGRNGIPEISDAVQAAVVWSGPVRDLPGEVVPASPVGYVSPEAPPMLLVHGAEDRVVAAAQSQELHDHLAVQGAPVTLRIVPGADHRLVGVGLAPPVTESLAHFTSALRR</sequence>
<dbReference type="AlphaFoldDB" id="A0A238W693"/>
<protein>
    <submittedName>
        <fullName evidence="3">Acetyl esterase/lipase</fullName>
    </submittedName>
</protein>
<dbReference type="InterPro" id="IPR049492">
    <property type="entry name" value="BD-FAE-like_dom"/>
</dbReference>
<dbReference type="Pfam" id="PF20434">
    <property type="entry name" value="BD-FAE"/>
    <property type="match status" value="2"/>
</dbReference>
<dbReference type="InterPro" id="IPR029058">
    <property type="entry name" value="AB_hydrolase_fold"/>
</dbReference>
<feature type="domain" description="BD-FAE-like" evidence="2">
    <location>
        <begin position="186"/>
        <end position="225"/>
    </location>
</feature>
<evidence type="ECO:0000256" key="1">
    <source>
        <dbReference type="ARBA" id="ARBA00022801"/>
    </source>
</evidence>
<keyword evidence="1" id="KW-0378">Hydrolase</keyword>
<evidence type="ECO:0000313" key="4">
    <source>
        <dbReference type="Proteomes" id="UP000198415"/>
    </source>
</evidence>
<reference evidence="3 4" key="1">
    <citation type="submission" date="2017-06" db="EMBL/GenBank/DDBJ databases">
        <authorList>
            <person name="Kim H.J."/>
            <person name="Triplett B.A."/>
        </authorList>
    </citation>
    <scope>NUCLEOTIDE SEQUENCE [LARGE SCALE GENOMIC DNA]</scope>
    <source>
        <strain evidence="3 4">DSM 43151</strain>
    </source>
</reference>
<feature type="domain" description="BD-FAE-like" evidence="2">
    <location>
        <begin position="42"/>
        <end position="178"/>
    </location>
</feature>